<evidence type="ECO:0000313" key="4">
    <source>
        <dbReference type="Proteomes" id="UP000236248"/>
    </source>
</evidence>
<accession>A0A2K5AQA6</accession>
<dbReference type="InterPro" id="IPR011674">
    <property type="entry name" value="DUF1616"/>
</dbReference>
<name>A0A2K5AQA6_9ARCH</name>
<dbReference type="Pfam" id="PF07760">
    <property type="entry name" value="DUF1616"/>
    <property type="match status" value="1"/>
</dbReference>
<keyword evidence="1" id="KW-0812">Transmembrane</keyword>
<dbReference type="Proteomes" id="UP000236248">
    <property type="component" value="Chromosome NCAV"/>
</dbReference>
<feature type="transmembrane region" description="Helical" evidence="1">
    <location>
        <begin position="124"/>
        <end position="146"/>
    </location>
</feature>
<feature type="transmembrane region" description="Helical" evidence="1">
    <location>
        <begin position="188"/>
        <end position="206"/>
    </location>
</feature>
<reference evidence="4" key="1">
    <citation type="submission" date="2018-01" db="EMBL/GenBank/DDBJ databases">
        <authorList>
            <person name="Kerou L M."/>
        </authorList>
    </citation>
    <scope>NUCLEOTIDE SEQUENCE [LARGE SCALE GENOMIC DNA]</scope>
    <source>
        <strain evidence="4">SCU2</strain>
    </source>
</reference>
<keyword evidence="1" id="KW-0472">Membrane</keyword>
<gene>
    <name evidence="3" type="ORF">NCAV_0611</name>
</gene>
<organism evidence="3 4">
    <name type="scientific">Candidatus Nitrosocaldus cavascurensis</name>
    <dbReference type="NCBI Taxonomy" id="2058097"/>
    <lineage>
        <taxon>Archaea</taxon>
        <taxon>Nitrososphaerota</taxon>
        <taxon>Nitrososphaeria</taxon>
        <taxon>Candidatus Nitrosocaldales</taxon>
        <taxon>Candidatus Nitrosocaldaceae</taxon>
        <taxon>Candidatus Nitrosocaldus</taxon>
    </lineage>
</organism>
<keyword evidence="1" id="KW-1133">Transmembrane helix</keyword>
<feature type="domain" description="DUF1616" evidence="2">
    <location>
        <begin position="134"/>
        <end position="240"/>
    </location>
</feature>
<keyword evidence="4" id="KW-1185">Reference proteome</keyword>
<evidence type="ECO:0000259" key="2">
    <source>
        <dbReference type="Pfam" id="PF07760"/>
    </source>
</evidence>
<dbReference type="KEGG" id="ncv:NCAV_0611"/>
<proteinExistence type="predicted"/>
<feature type="transmembrane region" description="Helical" evidence="1">
    <location>
        <begin position="218"/>
        <end position="238"/>
    </location>
</feature>
<evidence type="ECO:0000256" key="1">
    <source>
        <dbReference type="SAM" id="Phobius"/>
    </source>
</evidence>
<dbReference type="AlphaFoldDB" id="A0A2K5AQA6"/>
<feature type="transmembrane region" description="Helical" evidence="1">
    <location>
        <begin position="152"/>
        <end position="176"/>
    </location>
</feature>
<evidence type="ECO:0000313" key="3">
    <source>
        <dbReference type="EMBL" id="SPC33804.1"/>
    </source>
</evidence>
<dbReference type="EMBL" id="LT981265">
    <property type="protein sequence ID" value="SPC33804.1"/>
    <property type="molecule type" value="Genomic_DNA"/>
</dbReference>
<protein>
    <recommendedName>
        <fullName evidence="2">DUF1616 domain-containing protein</fullName>
    </recommendedName>
</protein>
<sequence length="252" mass="28259">MESDMVQRKVEEEEVGAGKDKNNKIKYKSIEQILKIEDRDDMLEQLVLYAVRNNCSKVKDIVDMLMNNDLIKTRLFSSSSSSSSSSSITIDDILDAVRRLAHKKAIMLYNSSITSFKDYLKNMYLSMTLWITVIVTAVTILTIYVLPDAIPWSIVRIVVGGAFVLFIPGYALVQLLFPSREMDVIERVALSIGLSLAVVPLTGFLLNYSPWGIRLDPIVASMSALSIILALASVYRAYMMNVKTVRGEEDDD</sequence>